<dbReference type="InterPro" id="IPR003774">
    <property type="entry name" value="AlgH-like"/>
</dbReference>
<dbReference type="AlphaFoldDB" id="A0A7X1B0Q0"/>
<evidence type="ECO:0000256" key="1">
    <source>
        <dbReference type="ARBA" id="ARBA00009600"/>
    </source>
</evidence>
<reference evidence="3 4" key="1">
    <citation type="submission" date="2020-07" db="EMBL/GenBank/DDBJ databases">
        <authorList>
            <person name="Feng X."/>
        </authorList>
    </citation>
    <scope>NUCLEOTIDE SEQUENCE [LARGE SCALE GENOMIC DNA]</scope>
    <source>
        <strain evidence="3 4">JCM14086</strain>
    </source>
</reference>
<proteinExistence type="inferred from homology"/>
<evidence type="ECO:0000313" key="4">
    <source>
        <dbReference type="Proteomes" id="UP000525652"/>
    </source>
</evidence>
<dbReference type="Gene3D" id="3.40.1740.10">
    <property type="entry name" value="VC0467-like"/>
    <property type="match status" value="1"/>
</dbReference>
<protein>
    <submittedName>
        <fullName evidence="3">YqgE/AlgH family protein</fullName>
    </submittedName>
</protein>
<feature type="region of interest" description="Disordered" evidence="2">
    <location>
        <begin position="162"/>
        <end position="202"/>
    </location>
</feature>
<dbReference type="PANTHER" id="PTHR30327:SF1">
    <property type="entry name" value="UPF0301 PROTEIN YQGE"/>
    <property type="match status" value="1"/>
</dbReference>
<dbReference type="Pfam" id="PF02622">
    <property type="entry name" value="DUF179"/>
    <property type="match status" value="1"/>
</dbReference>
<accession>A0A7X1B0Q0</accession>
<feature type="compositionally biased region" description="Acidic residues" evidence="2">
    <location>
        <begin position="162"/>
        <end position="173"/>
    </location>
</feature>
<evidence type="ECO:0000256" key="2">
    <source>
        <dbReference type="SAM" id="MobiDB-lite"/>
    </source>
</evidence>
<comment type="similarity">
    <text evidence="1">Belongs to the UPF0301 (AlgH) family.</text>
</comment>
<dbReference type="PANTHER" id="PTHR30327">
    <property type="entry name" value="UNCHARACTERIZED PROTEIN YQGE"/>
    <property type="match status" value="1"/>
</dbReference>
<evidence type="ECO:0000313" key="3">
    <source>
        <dbReference type="EMBL" id="MBC2603490.1"/>
    </source>
</evidence>
<dbReference type="EMBL" id="JACHVA010000127">
    <property type="protein sequence ID" value="MBC2603490.1"/>
    <property type="molecule type" value="Genomic_DNA"/>
</dbReference>
<organism evidence="3 4">
    <name type="scientific">Puniceicoccus vermicola</name>
    <dbReference type="NCBI Taxonomy" id="388746"/>
    <lineage>
        <taxon>Bacteria</taxon>
        <taxon>Pseudomonadati</taxon>
        <taxon>Verrucomicrobiota</taxon>
        <taxon>Opitutia</taxon>
        <taxon>Puniceicoccales</taxon>
        <taxon>Puniceicoccaceae</taxon>
        <taxon>Puniceicoccus</taxon>
    </lineage>
</organism>
<comment type="caution">
    <text evidence="3">The sequence shown here is derived from an EMBL/GenBank/DDBJ whole genome shotgun (WGS) entry which is preliminary data.</text>
</comment>
<keyword evidence="4" id="KW-1185">Reference proteome</keyword>
<name>A0A7X1B0Q0_9BACT</name>
<dbReference type="RefSeq" id="WP_185694118.1">
    <property type="nucleotide sequence ID" value="NZ_JACHVA010000127.1"/>
</dbReference>
<dbReference type="GO" id="GO:0005829">
    <property type="term" value="C:cytosol"/>
    <property type="evidence" value="ECO:0007669"/>
    <property type="project" value="TreeGrafter"/>
</dbReference>
<sequence length="202" mass="22007">MESSPRFQALSGLSGSLLVAHPTLQDPNFEKTVILLPMHSDEGGALGVILNRPTGQTLGEKYPDQAFDKLANIRIFEGGPVDHSQLILTAWKWDANENSHKMFFGISSEHALNLIESGEDVTVRAYLGYAGWSAGQLEAELEAHAWITKPIVTEVLDQEEGTELWDQLAEDAEAAPPPTPNPVDSIDPEGSLPPPPEDLDFN</sequence>
<dbReference type="SUPFAM" id="SSF143456">
    <property type="entry name" value="VC0467-like"/>
    <property type="match status" value="1"/>
</dbReference>
<dbReference type="Proteomes" id="UP000525652">
    <property type="component" value="Unassembled WGS sequence"/>
</dbReference>
<gene>
    <name evidence="3" type="ORF">H5P30_17040</name>
</gene>